<accession>A0AAD3NXJ0</accession>
<evidence type="ECO:0000256" key="1">
    <source>
        <dbReference type="SAM" id="MobiDB-lite"/>
    </source>
</evidence>
<evidence type="ECO:0000313" key="3">
    <source>
        <dbReference type="Proteomes" id="UP001143349"/>
    </source>
</evidence>
<evidence type="ECO:0000313" key="2">
    <source>
        <dbReference type="EMBL" id="GLK63742.1"/>
    </source>
</evidence>
<sequence length="215" mass="23761">MIEFECAVKELPHDTTLSAAGFEDGPKIDPLKLIFTYDSDEWETFVDEWVHSLTELYVDVVRPTGSGDKGIDGAGFRVADCFQGDWDNYQCKHYARPLGFTDIAPEIGKILWHSFCGDYKVPRACYRAGSPVSLPRFWLSRPDLCRTVLARRHPTAHATNLAPAGACAPPRSCPRRTTCSGARPTSSGAGKQGHVLAWGAERDGPRLRTPACDRH</sequence>
<feature type="region of interest" description="Disordered" evidence="1">
    <location>
        <begin position="178"/>
        <end position="215"/>
    </location>
</feature>
<evidence type="ECO:0008006" key="4">
    <source>
        <dbReference type="Google" id="ProtNLM"/>
    </source>
</evidence>
<reference evidence="2" key="1">
    <citation type="journal article" date="2014" name="Int. J. Syst. Evol. Microbiol.">
        <title>Complete genome sequence of Corynebacterium casei LMG S-19264T (=DSM 44701T), isolated from a smear-ripened cheese.</title>
        <authorList>
            <consortium name="US DOE Joint Genome Institute (JGI-PGF)"/>
            <person name="Walter F."/>
            <person name="Albersmeier A."/>
            <person name="Kalinowski J."/>
            <person name="Ruckert C."/>
        </authorList>
    </citation>
    <scope>NUCLEOTIDE SEQUENCE</scope>
    <source>
        <strain evidence="2">VKM B-2222</strain>
    </source>
</reference>
<reference evidence="2" key="2">
    <citation type="submission" date="2023-01" db="EMBL/GenBank/DDBJ databases">
        <authorList>
            <person name="Sun Q."/>
            <person name="Evtushenko L."/>
        </authorList>
    </citation>
    <scope>NUCLEOTIDE SEQUENCE</scope>
    <source>
        <strain evidence="2">VKM B-2222</strain>
    </source>
</reference>
<feature type="compositionally biased region" description="Polar residues" evidence="1">
    <location>
        <begin position="178"/>
        <end position="189"/>
    </location>
</feature>
<gene>
    <name evidence="2" type="ORF">GCM10017635_12130</name>
</gene>
<comment type="caution">
    <text evidence="2">The sequence shown here is derived from an EMBL/GenBank/DDBJ whole genome shotgun (WGS) entry which is preliminary data.</text>
</comment>
<keyword evidence="3" id="KW-1185">Reference proteome</keyword>
<organism evidence="2 3">
    <name type="scientific">Paracoccus kondratievae</name>
    <dbReference type="NCBI Taxonomy" id="135740"/>
    <lineage>
        <taxon>Bacteria</taxon>
        <taxon>Pseudomonadati</taxon>
        <taxon>Pseudomonadota</taxon>
        <taxon>Alphaproteobacteria</taxon>
        <taxon>Rhodobacterales</taxon>
        <taxon>Paracoccaceae</taxon>
        <taxon>Paracoccus</taxon>
    </lineage>
</organism>
<name>A0AAD3NXJ0_9RHOB</name>
<dbReference type="Proteomes" id="UP001143349">
    <property type="component" value="Unassembled WGS sequence"/>
</dbReference>
<dbReference type="AlphaFoldDB" id="A0AAD3NXJ0"/>
<proteinExistence type="predicted"/>
<protein>
    <recommendedName>
        <fullName evidence="4">Restriction endonuclease</fullName>
    </recommendedName>
</protein>
<feature type="compositionally biased region" description="Basic and acidic residues" evidence="1">
    <location>
        <begin position="200"/>
        <end position="215"/>
    </location>
</feature>
<dbReference type="EMBL" id="BSFH01000022">
    <property type="protein sequence ID" value="GLK63742.1"/>
    <property type="molecule type" value="Genomic_DNA"/>
</dbReference>